<reference evidence="2 3" key="1">
    <citation type="submission" date="2020-09" db="EMBL/GenBank/DDBJ databases">
        <title>Pseudoxanthomonas sp. CAU 1598 isolated from sand of Yaerae Beach.</title>
        <authorList>
            <person name="Kim W."/>
        </authorList>
    </citation>
    <scope>NUCLEOTIDE SEQUENCE [LARGE SCALE GENOMIC DNA]</scope>
    <source>
        <strain evidence="2 3">CAU 1598</strain>
    </source>
</reference>
<sequence length="397" mass="42344">MKPCVYGRLLGLTVTACLGGPAMAKLPPGISGPWYNPAQSGHGLSVDLVAPDRAVVLWHTYDNQGGPMTLYIEGSVNGRRIEGTAYAPRGMRFGSFSAADLQLPVWGQVTLEFPSCNSAQLSWDAASNEFDDGSMTLAKLAFLDGVECRLPPENALPVTLASGTSDTQGGHRPSFSLHGLIDQEGRLWAIERGLPIPGPTWVGAYTPEIAVIEPVSTSEAQAVQVSGAVFDAMWATNLYSVRDRYQGEWRRDSDGVFQLIAPPTQSFGRWNYNRFRATPPTGYSLVAPVALADLAEGFEVITRGQFFPFLGALSVTADGRVCVRISGATSNGCDFAGKISAGEGELGLLDVELTNQNDPLLSPYRGRGWLMEGPQGRELILVGHNGVTGLGLIGTAL</sequence>
<dbReference type="AlphaFoldDB" id="A0AAW3ZLE0"/>
<accession>A0AAW3ZLE0</accession>
<gene>
    <name evidence="2" type="ORF">IFO71_14055</name>
</gene>
<evidence type="ECO:0000313" key="2">
    <source>
        <dbReference type="EMBL" id="MBD8526861.1"/>
    </source>
</evidence>
<keyword evidence="1" id="KW-0732">Signal</keyword>
<keyword evidence="3" id="KW-1185">Reference proteome</keyword>
<organism evidence="2 3">
    <name type="scientific">Pseudomarimonas arenosa</name>
    <dbReference type="NCBI Taxonomy" id="2774145"/>
    <lineage>
        <taxon>Bacteria</taxon>
        <taxon>Pseudomonadati</taxon>
        <taxon>Pseudomonadota</taxon>
        <taxon>Gammaproteobacteria</taxon>
        <taxon>Lysobacterales</taxon>
        <taxon>Lysobacteraceae</taxon>
        <taxon>Pseudomarimonas</taxon>
    </lineage>
</organism>
<name>A0AAW3ZLE0_9GAMM</name>
<dbReference type="Proteomes" id="UP000613768">
    <property type="component" value="Unassembled WGS sequence"/>
</dbReference>
<evidence type="ECO:0000256" key="1">
    <source>
        <dbReference type="SAM" id="SignalP"/>
    </source>
</evidence>
<evidence type="ECO:0000313" key="3">
    <source>
        <dbReference type="Proteomes" id="UP000613768"/>
    </source>
</evidence>
<evidence type="ECO:0008006" key="4">
    <source>
        <dbReference type="Google" id="ProtNLM"/>
    </source>
</evidence>
<dbReference type="RefSeq" id="WP_192030280.1">
    <property type="nucleotide sequence ID" value="NZ_JACYTR010000033.1"/>
</dbReference>
<feature type="chain" id="PRO_5043632726" description="Phytase-like domain-containing protein" evidence="1">
    <location>
        <begin position="25"/>
        <end position="397"/>
    </location>
</feature>
<feature type="signal peptide" evidence="1">
    <location>
        <begin position="1"/>
        <end position="24"/>
    </location>
</feature>
<proteinExistence type="predicted"/>
<dbReference type="EMBL" id="JACYTR010000033">
    <property type="protein sequence ID" value="MBD8526861.1"/>
    <property type="molecule type" value="Genomic_DNA"/>
</dbReference>
<protein>
    <recommendedName>
        <fullName evidence="4">Phytase-like domain-containing protein</fullName>
    </recommendedName>
</protein>
<comment type="caution">
    <text evidence="2">The sequence shown here is derived from an EMBL/GenBank/DDBJ whole genome shotgun (WGS) entry which is preliminary data.</text>
</comment>